<proteinExistence type="predicted"/>
<feature type="region of interest" description="Disordered" evidence="1">
    <location>
        <begin position="458"/>
        <end position="508"/>
    </location>
</feature>
<feature type="compositionally biased region" description="Polar residues" evidence="1">
    <location>
        <begin position="492"/>
        <end position="508"/>
    </location>
</feature>
<dbReference type="AlphaFoldDB" id="G8QNS2"/>
<reference evidence="2 3" key="1">
    <citation type="journal article" date="2012" name="J. Bacteriol.">
        <title>Complete genome sequence of the anaerobic perchlorate-reducing bacterium Azospira suillum strain PS.</title>
        <authorList>
            <person name="Byrne-Bailey K.G."/>
            <person name="Coates J.D."/>
        </authorList>
    </citation>
    <scope>NUCLEOTIDE SEQUENCE [LARGE SCALE GENOMIC DNA]</scope>
    <source>
        <strain evidence="3">ATCC BAA-33 / DSM 13638 / PS</strain>
    </source>
</reference>
<dbReference type="OrthoDB" id="9181458at2"/>
<sequence>MPVSEQTREVIALLKAERVISIISAPIRRLGDTRSLILLSQMVYWTTRDRTVLDAGGWFSKPTQDWIKETGLTRAYVASCMKVLQERRIVKVWQRMTKTAPWYKLDLGELYALSQGRPSEGDIPLAQFIADQAYRDAVLGRPFPYFTLLTKVAGGDALLGLFLSRCVYWQELLEQRNRLNARKPTWGWSSNDWANDIGITRAQLRNVLKQAAELKLIDVTTADRPFPGIWVNFDQLHKAIIMPSINVFSVPKNKEEPSGRKCRIPTADTAFPATSTPPFHESAQNCVPIAESDTAESAVNAQPGPEFNQEQGEIQQEQAGFEQSTRACGFDSVDYTTTTTSTGISAWPSGVVVMGGETLNSAEWEALGHLIYPPSLADRSVDIRKTIAAALPHRRQILLDELEGQIQRGIPRNPISYLRGIVQKDNDAKGELVMEYAHLAEKARVQARLIEQQRAASIQAAKAEMESQPPSPKEQDPDTRLRRSQELRALRQQLSTKSTTTPSEENVA</sequence>
<dbReference type="STRING" id="640081.Dsui_2615"/>
<evidence type="ECO:0000313" key="3">
    <source>
        <dbReference type="Proteomes" id="UP000005633"/>
    </source>
</evidence>
<protein>
    <submittedName>
        <fullName evidence="2">Uncharacterized protein</fullName>
    </submittedName>
</protein>
<accession>G8QNS2</accession>
<dbReference type="KEGG" id="dsu:Dsui_2615"/>
<feature type="compositionally biased region" description="Basic and acidic residues" evidence="1">
    <location>
        <begin position="473"/>
        <end position="489"/>
    </location>
</feature>
<gene>
    <name evidence="2" type="ordered locus">Dsui_2615</name>
</gene>
<evidence type="ECO:0000313" key="2">
    <source>
        <dbReference type="EMBL" id="AEV26966.1"/>
    </source>
</evidence>
<dbReference type="EMBL" id="CP003153">
    <property type="protein sequence ID" value="AEV26966.1"/>
    <property type="molecule type" value="Genomic_DNA"/>
</dbReference>
<evidence type="ECO:0000256" key="1">
    <source>
        <dbReference type="SAM" id="MobiDB-lite"/>
    </source>
</evidence>
<name>G8QNS2_AZOOP</name>
<dbReference type="Proteomes" id="UP000005633">
    <property type="component" value="Chromosome"/>
</dbReference>
<dbReference type="HOGENOM" id="CLU_522429_0_0_4"/>
<dbReference type="RefSeq" id="WP_014237647.1">
    <property type="nucleotide sequence ID" value="NC_016616.1"/>
</dbReference>
<organism evidence="2 3">
    <name type="scientific">Azospira oryzae (strain ATCC BAA-33 / DSM 13638 / PS)</name>
    <name type="common">Dechlorosoma suillum</name>
    <dbReference type="NCBI Taxonomy" id="640081"/>
    <lineage>
        <taxon>Bacteria</taxon>
        <taxon>Pseudomonadati</taxon>
        <taxon>Pseudomonadota</taxon>
        <taxon>Betaproteobacteria</taxon>
        <taxon>Rhodocyclales</taxon>
        <taxon>Rhodocyclaceae</taxon>
        <taxon>Azospira</taxon>
    </lineage>
</organism>